<sequence>MTSTEEAETKTTPEPCAEGTVAADAHVTPRPGANQVVEPREESSGERELRLKRDYYAALYEQARKEAGPGPVRIRKSAAAYIKHKIPPGSRATSPAWTWRDGVFLVGIAMFASTIFIMILMTNAGKLMSMIRRFS</sequence>
<feature type="compositionally biased region" description="Basic and acidic residues" evidence="1">
    <location>
        <begin position="38"/>
        <end position="49"/>
    </location>
</feature>
<dbReference type="AlphaFoldDB" id="A0A5J4Z8D2"/>
<evidence type="ECO:0000256" key="2">
    <source>
        <dbReference type="SAM" id="Phobius"/>
    </source>
</evidence>
<evidence type="ECO:0000256" key="1">
    <source>
        <dbReference type="SAM" id="MobiDB-lite"/>
    </source>
</evidence>
<feature type="region of interest" description="Disordered" evidence="1">
    <location>
        <begin position="1"/>
        <end position="49"/>
    </location>
</feature>
<proteinExistence type="predicted"/>
<protein>
    <submittedName>
        <fullName evidence="3">Uncharacterized protein</fullName>
    </submittedName>
</protein>
<reference evidence="4" key="1">
    <citation type="journal article" date="2019" name="Nat. Commun.">
        <title>Expansion of phycobilisome linker gene families in mesophilic red algae.</title>
        <authorList>
            <person name="Lee J."/>
            <person name="Kim D."/>
            <person name="Bhattacharya D."/>
            <person name="Yoon H.S."/>
        </authorList>
    </citation>
    <scope>NUCLEOTIDE SEQUENCE [LARGE SCALE GENOMIC DNA]</scope>
    <source>
        <strain evidence="4">CCMP 1328</strain>
    </source>
</reference>
<feature type="transmembrane region" description="Helical" evidence="2">
    <location>
        <begin position="103"/>
        <end position="124"/>
    </location>
</feature>
<dbReference type="Proteomes" id="UP000324585">
    <property type="component" value="Unassembled WGS sequence"/>
</dbReference>
<evidence type="ECO:0000313" key="3">
    <source>
        <dbReference type="EMBL" id="KAA8499565.1"/>
    </source>
</evidence>
<organism evidence="3 4">
    <name type="scientific">Porphyridium purpureum</name>
    <name type="common">Red alga</name>
    <name type="synonym">Porphyridium cruentum</name>
    <dbReference type="NCBI Taxonomy" id="35688"/>
    <lineage>
        <taxon>Eukaryota</taxon>
        <taxon>Rhodophyta</taxon>
        <taxon>Bangiophyceae</taxon>
        <taxon>Porphyridiales</taxon>
        <taxon>Porphyridiaceae</taxon>
        <taxon>Porphyridium</taxon>
    </lineage>
</organism>
<feature type="compositionally biased region" description="Low complexity" evidence="1">
    <location>
        <begin position="1"/>
        <end position="18"/>
    </location>
</feature>
<accession>A0A5J4Z8D2</accession>
<dbReference type="EMBL" id="VRMN01000001">
    <property type="protein sequence ID" value="KAA8499565.1"/>
    <property type="molecule type" value="Genomic_DNA"/>
</dbReference>
<gene>
    <name evidence="3" type="ORF">FVE85_7150</name>
</gene>
<name>A0A5J4Z8D2_PORPP</name>
<keyword evidence="2" id="KW-0812">Transmembrane</keyword>
<keyword evidence="2" id="KW-0472">Membrane</keyword>
<comment type="caution">
    <text evidence="3">The sequence shown here is derived from an EMBL/GenBank/DDBJ whole genome shotgun (WGS) entry which is preliminary data.</text>
</comment>
<keyword evidence="4" id="KW-1185">Reference proteome</keyword>
<evidence type="ECO:0000313" key="4">
    <source>
        <dbReference type="Proteomes" id="UP000324585"/>
    </source>
</evidence>
<keyword evidence="2" id="KW-1133">Transmembrane helix</keyword>